<evidence type="ECO:0000313" key="3">
    <source>
        <dbReference type="EMBL" id="GIE15515.1"/>
    </source>
</evidence>
<name>A0A919J841_9ACTN</name>
<evidence type="ECO:0000256" key="2">
    <source>
        <dbReference type="SAM" id="SignalP"/>
    </source>
</evidence>
<feature type="chain" id="PRO_5038622491" description="Secreted protein" evidence="2">
    <location>
        <begin position="17"/>
        <end position="888"/>
    </location>
</feature>
<comment type="caution">
    <text evidence="3">The sequence shown here is derived from an EMBL/GenBank/DDBJ whole genome shotgun (WGS) entry which is preliminary data.</text>
</comment>
<feature type="signal peptide" evidence="2">
    <location>
        <begin position="1"/>
        <end position="16"/>
    </location>
</feature>
<dbReference type="InterPro" id="IPR029058">
    <property type="entry name" value="AB_hydrolase_fold"/>
</dbReference>
<evidence type="ECO:0008006" key="5">
    <source>
        <dbReference type="Google" id="ProtNLM"/>
    </source>
</evidence>
<gene>
    <name evidence="3" type="ORF">Afe05nite_73550</name>
</gene>
<keyword evidence="2" id="KW-0732">Signal</keyword>
<organism evidence="3 4">
    <name type="scientific">Paractinoplanes ferrugineus</name>
    <dbReference type="NCBI Taxonomy" id="113564"/>
    <lineage>
        <taxon>Bacteria</taxon>
        <taxon>Bacillati</taxon>
        <taxon>Actinomycetota</taxon>
        <taxon>Actinomycetes</taxon>
        <taxon>Micromonosporales</taxon>
        <taxon>Micromonosporaceae</taxon>
        <taxon>Paractinoplanes</taxon>
    </lineage>
</organism>
<dbReference type="AlphaFoldDB" id="A0A919J841"/>
<evidence type="ECO:0000313" key="4">
    <source>
        <dbReference type="Proteomes" id="UP000598174"/>
    </source>
</evidence>
<dbReference type="SUPFAM" id="SSF53474">
    <property type="entry name" value="alpha/beta-Hydrolases"/>
    <property type="match status" value="1"/>
</dbReference>
<feature type="region of interest" description="Disordered" evidence="1">
    <location>
        <begin position="102"/>
        <end position="133"/>
    </location>
</feature>
<keyword evidence="4" id="KW-1185">Reference proteome</keyword>
<sequence length="888" mass="94045">MLGVLFSGALASPAVAAPATPQPAPASSRSLPVGWQLRGNELTWHAPAPAGAGPAAVEFYAGARLLGRPDAAADLRTFRLRLTDRADLAALADSRRNDLQARAGGRRLDAEEPRRAVADPVTPTLPANPVDPGVKGPYATITGEYHLDDVTLPDLKTKVEMQAVVVAPAGASGQLPLALFLHGRYYTCFVAQKGVQQWPCPAGTEPIPSYRGFRRSQELLASQGYVTVSISANGISAQDVRLLDNGTRARSALIRRHLTQWAAWMSDIRTAPAIVRQSPRADLSKVLLVGHSRGGEGVNRAAIDSLAPGPGDPIATRWQIQGMLLIAPTAYGQNPAPDVPSAVILPGCDYDVYRLEGQTYVDGTRGVSNGRALHGSLYVVGANHNFWNSVWEAKPIGDDWPSRPDSPDPVCEKTAPSRLTAAQQQQVGATYAAAAARLFIQGDDRVRPLLDGSGRRAPSADPARVYNQAIGGARQPVIEPATSLGLTGATLCKQVDTTAEACLDAGVSPHFAPLDWVPNEPGRYAVKMAWDAPGTPIKFRPAQAATVSGYDALALRMVVAPGTGPVRFGVAVTGTDGRRTVLDDIAVESMPATTDNSPFWSPEVRVALRGLGTVATLELIPRTASGRAWLIDAWGWRPETQTAQPATLPRVDIGRITEPEGDGARRTLVVPVTFTGSGNGRVRLFTYDPESDVVVPTEVVVNAQTTTVKIPIWVTPDTKYDVDRQYPIVAKAITGVAVGDYVGGVVLENDDPLPAFTVTPGDQTVPEAGGITYEVSLPAALQDAVFVGLEPIAPATGPELTTADVDPDWFLFNAYGEEVLPDRPLSQTGAVEWTSIEPGTLTATITVPTVADGVTEPAEHLRARLLMIEPDQRSAVPAGPVVTATVTD</sequence>
<protein>
    <recommendedName>
        <fullName evidence="5">Secreted protein</fullName>
    </recommendedName>
</protein>
<accession>A0A919J841</accession>
<feature type="compositionally biased region" description="Basic and acidic residues" evidence="1">
    <location>
        <begin position="106"/>
        <end position="117"/>
    </location>
</feature>
<dbReference type="Gene3D" id="3.40.50.1820">
    <property type="entry name" value="alpha/beta hydrolase"/>
    <property type="match status" value="1"/>
</dbReference>
<dbReference type="Proteomes" id="UP000598174">
    <property type="component" value="Unassembled WGS sequence"/>
</dbReference>
<dbReference type="EMBL" id="BOMM01000067">
    <property type="protein sequence ID" value="GIE15515.1"/>
    <property type="molecule type" value="Genomic_DNA"/>
</dbReference>
<proteinExistence type="predicted"/>
<evidence type="ECO:0000256" key="1">
    <source>
        <dbReference type="SAM" id="MobiDB-lite"/>
    </source>
</evidence>
<reference evidence="3" key="1">
    <citation type="submission" date="2021-01" db="EMBL/GenBank/DDBJ databases">
        <title>Whole genome shotgun sequence of Actinoplanes ferrugineus NBRC 15555.</title>
        <authorList>
            <person name="Komaki H."/>
            <person name="Tamura T."/>
        </authorList>
    </citation>
    <scope>NUCLEOTIDE SEQUENCE</scope>
    <source>
        <strain evidence="3">NBRC 15555</strain>
    </source>
</reference>